<sequence>MEDKHYTTVQLTDLSSQRESEQDLVANENTQDVLPTKSWPQEPVPLVPEKTVSLMQNALDAGMVILSLLLIAKIALVIYAWKKDSIWSGGYIDLVSGLTTSLIEFNSQMVTAFTIVFVTIISTLVKRYALFKAEKGAYISDLEQLQGSVSLPSTFKLIWSLRAFSTQSVALVGIWCFYYLGSQASQREYALVTSNSYKKVPVGIPGPDYVSGFSSRWVPASTHAGLTVFKPDQINLVYTYADLVDYDYNRPESSYGTDSNGVALLPDLKYLLNPPLNVAVGWIKPGVNRHGWIDVSKQSQTQMQKAYSAMVGIQPYMYDKNAFDSAYSGKVVGKYTMRTSYLDVGCEAPQLHRYTDFPLNASSNYQSIFNMTTSSTATDANGQVLRQFYLWHRSMSPATEYASYTESSMQLLCKVSSINVEVEIRCKDTGCFPHAMRYFNGTSLETATSYSTPFDDDSFATNFLGNLTEIVAHDKTNQLNQYFEGLSIDNTTTQDDLNAQWPGANWQAPFEQVLKKAFNTYYILGQNHLSRQSAPDFSLLTATGSDKGYLLTIMKGAIYNPHYAIFWPWIAMDFVSCLILLVAAILSTWLRINTLAPDIFGYVSSLTRDNPNIDLPNNETTLGGIERALMLKRVKIKIGDVSAPAEPNRVGLARVDSEVGRSRRHIEELKSTAAYV</sequence>
<protein>
    <submittedName>
        <fullName evidence="2">Uncharacterized protein</fullName>
    </submittedName>
</protein>
<name>A0AAN7YGM1_9EURO</name>
<evidence type="ECO:0000313" key="2">
    <source>
        <dbReference type="EMBL" id="KAK5085305.1"/>
    </source>
</evidence>
<keyword evidence="1" id="KW-0812">Transmembrane</keyword>
<proteinExistence type="predicted"/>
<comment type="caution">
    <text evidence="2">The sequence shown here is derived from an EMBL/GenBank/DDBJ whole genome shotgun (WGS) entry which is preliminary data.</text>
</comment>
<feature type="transmembrane region" description="Helical" evidence="1">
    <location>
        <begin position="159"/>
        <end position="180"/>
    </location>
</feature>
<feature type="transmembrane region" description="Helical" evidence="1">
    <location>
        <begin position="566"/>
        <end position="590"/>
    </location>
</feature>
<dbReference type="EMBL" id="JAVRRJ010000004">
    <property type="protein sequence ID" value="KAK5085305.1"/>
    <property type="molecule type" value="Genomic_DNA"/>
</dbReference>
<gene>
    <name evidence="2" type="ORF">LTR05_004588</name>
</gene>
<dbReference type="Proteomes" id="UP001309876">
    <property type="component" value="Unassembled WGS sequence"/>
</dbReference>
<dbReference type="AlphaFoldDB" id="A0AAN7YGM1"/>
<evidence type="ECO:0000313" key="3">
    <source>
        <dbReference type="Proteomes" id="UP001309876"/>
    </source>
</evidence>
<reference evidence="2 3" key="1">
    <citation type="submission" date="2023-08" db="EMBL/GenBank/DDBJ databases">
        <title>Black Yeasts Isolated from many extreme environments.</title>
        <authorList>
            <person name="Coleine C."/>
            <person name="Stajich J.E."/>
            <person name="Selbmann L."/>
        </authorList>
    </citation>
    <scope>NUCLEOTIDE SEQUENCE [LARGE SCALE GENOMIC DNA]</scope>
    <source>
        <strain evidence="2 3">CCFEE 5910</strain>
    </source>
</reference>
<accession>A0AAN7YGM1</accession>
<keyword evidence="3" id="KW-1185">Reference proteome</keyword>
<feature type="transmembrane region" description="Helical" evidence="1">
    <location>
        <begin position="58"/>
        <end position="81"/>
    </location>
</feature>
<keyword evidence="1" id="KW-1133">Transmembrane helix</keyword>
<feature type="transmembrane region" description="Helical" evidence="1">
    <location>
        <begin position="105"/>
        <end position="125"/>
    </location>
</feature>
<organism evidence="2 3">
    <name type="scientific">Lithohypha guttulata</name>
    <dbReference type="NCBI Taxonomy" id="1690604"/>
    <lineage>
        <taxon>Eukaryota</taxon>
        <taxon>Fungi</taxon>
        <taxon>Dikarya</taxon>
        <taxon>Ascomycota</taxon>
        <taxon>Pezizomycotina</taxon>
        <taxon>Eurotiomycetes</taxon>
        <taxon>Chaetothyriomycetidae</taxon>
        <taxon>Chaetothyriales</taxon>
        <taxon>Trichomeriaceae</taxon>
        <taxon>Lithohypha</taxon>
    </lineage>
</organism>
<keyword evidence="1" id="KW-0472">Membrane</keyword>
<evidence type="ECO:0000256" key="1">
    <source>
        <dbReference type="SAM" id="Phobius"/>
    </source>
</evidence>